<feature type="domain" description="VOC" evidence="1">
    <location>
        <begin position="11"/>
        <end position="127"/>
    </location>
</feature>
<accession>A0AA51RTI3</accession>
<dbReference type="KEGG" id="plei:Q9312_18545"/>
<dbReference type="CDD" id="cd07247">
    <property type="entry name" value="SgaA_N_like"/>
    <property type="match status" value="2"/>
</dbReference>
<sequence>MSSGQASQLGRFCWIELITNDVSNAVTFYSKLWGWKTNAMDDSGAFQVLQLGEEAFGATYALPQQLQDLGVTPRWLNYVAVNSAQETADRIVDIGGSILMGPLAVGDAGVMALAKDPEGATFALWQAKQHYGSLPVNSAGHYCWQELACRDLSSTLAFYQKVFGWELSYRESAMGQVPLFCVEQSPVASVIQMNEEWGDMAAHWMTYFASSDVDADLTQVNTLGGDVCVPGFDIPEVGRIAVVNDPQGVVLSLLQAS</sequence>
<gene>
    <name evidence="2" type="ORF">Q9312_18545</name>
</gene>
<reference evidence="2 3" key="1">
    <citation type="submission" date="2023-08" db="EMBL/GenBank/DDBJ databases">
        <title>Pleionea litopenaei sp. nov., isolated from stomach of juvenile Litopenaeus vannamei.</title>
        <authorList>
            <person name="Rho A.M."/>
            <person name="Hwang C.Y."/>
        </authorList>
    </citation>
    <scope>NUCLEOTIDE SEQUENCE [LARGE SCALE GENOMIC DNA]</scope>
    <source>
        <strain evidence="2 3">HL-JVS1</strain>
    </source>
</reference>
<dbReference type="Gene3D" id="3.10.180.10">
    <property type="entry name" value="2,3-Dihydroxybiphenyl 1,2-Dioxygenase, domain 1"/>
    <property type="match status" value="2"/>
</dbReference>
<dbReference type="PANTHER" id="PTHR33993:SF14">
    <property type="entry name" value="GB|AAF24581.1"/>
    <property type="match status" value="1"/>
</dbReference>
<dbReference type="Proteomes" id="UP001239782">
    <property type="component" value="Chromosome"/>
</dbReference>
<feature type="domain" description="VOC" evidence="1">
    <location>
        <begin position="141"/>
        <end position="256"/>
    </location>
</feature>
<keyword evidence="3" id="KW-1185">Reference proteome</keyword>
<dbReference type="InterPro" id="IPR004360">
    <property type="entry name" value="Glyas_Fos-R_dOase_dom"/>
</dbReference>
<organism evidence="2 3">
    <name type="scientific">Pleionea litopenaei</name>
    <dbReference type="NCBI Taxonomy" id="3070815"/>
    <lineage>
        <taxon>Bacteria</taxon>
        <taxon>Pseudomonadati</taxon>
        <taxon>Pseudomonadota</taxon>
        <taxon>Gammaproteobacteria</taxon>
        <taxon>Oceanospirillales</taxon>
        <taxon>Pleioneaceae</taxon>
        <taxon>Pleionea</taxon>
    </lineage>
</organism>
<dbReference type="PROSITE" id="PS51819">
    <property type="entry name" value="VOC"/>
    <property type="match status" value="2"/>
</dbReference>
<name>A0AA51RTI3_9GAMM</name>
<proteinExistence type="predicted"/>
<dbReference type="Pfam" id="PF00903">
    <property type="entry name" value="Glyoxalase"/>
    <property type="match status" value="2"/>
</dbReference>
<protein>
    <submittedName>
        <fullName evidence="2">VOC family protein</fullName>
    </submittedName>
</protein>
<dbReference type="InterPro" id="IPR037523">
    <property type="entry name" value="VOC_core"/>
</dbReference>
<dbReference type="SUPFAM" id="SSF54593">
    <property type="entry name" value="Glyoxalase/Bleomycin resistance protein/Dihydroxybiphenyl dioxygenase"/>
    <property type="match status" value="2"/>
</dbReference>
<dbReference type="InterPro" id="IPR029068">
    <property type="entry name" value="Glyas_Bleomycin-R_OHBP_Dase"/>
</dbReference>
<dbReference type="PANTHER" id="PTHR33993">
    <property type="entry name" value="GLYOXALASE-RELATED"/>
    <property type="match status" value="1"/>
</dbReference>
<evidence type="ECO:0000313" key="3">
    <source>
        <dbReference type="Proteomes" id="UP001239782"/>
    </source>
</evidence>
<dbReference type="EMBL" id="CP133548">
    <property type="protein sequence ID" value="WMS87208.1"/>
    <property type="molecule type" value="Genomic_DNA"/>
</dbReference>
<evidence type="ECO:0000259" key="1">
    <source>
        <dbReference type="PROSITE" id="PS51819"/>
    </source>
</evidence>
<dbReference type="AlphaFoldDB" id="A0AA51RTI3"/>
<evidence type="ECO:0000313" key="2">
    <source>
        <dbReference type="EMBL" id="WMS87208.1"/>
    </source>
</evidence>
<dbReference type="RefSeq" id="WP_309202348.1">
    <property type="nucleotide sequence ID" value="NZ_CP133548.1"/>
</dbReference>
<dbReference type="InterPro" id="IPR052164">
    <property type="entry name" value="Anthracycline_SecMetBiosynth"/>
</dbReference>